<dbReference type="NCBIfam" id="TIGR00505">
    <property type="entry name" value="ribA"/>
    <property type="match status" value="1"/>
</dbReference>
<dbReference type="GO" id="GO:0005829">
    <property type="term" value="C:cytosol"/>
    <property type="evidence" value="ECO:0007669"/>
    <property type="project" value="TreeGrafter"/>
</dbReference>
<dbReference type="GO" id="GO:0030145">
    <property type="term" value="F:manganese ion binding"/>
    <property type="evidence" value="ECO:0007669"/>
    <property type="project" value="UniProtKB-UniRule"/>
</dbReference>
<comment type="pathway">
    <text evidence="4 20">Cofactor biosynthesis; riboflavin biosynthesis; 5-amino-6-(D-ribitylamino)uracil from GTP: step 1/4.</text>
</comment>
<dbReference type="InterPro" id="IPR000422">
    <property type="entry name" value="DHBP_synthase_RibB"/>
</dbReference>
<dbReference type="InterPro" id="IPR016299">
    <property type="entry name" value="Riboflavin_synth_RibBA"/>
</dbReference>
<dbReference type="AlphaFoldDB" id="A0A846MTI2"/>
<dbReference type="Pfam" id="PF00926">
    <property type="entry name" value="DHBP_synthase"/>
    <property type="match status" value="1"/>
</dbReference>
<keyword evidence="12 20" id="KW-0862">Zinc</keyword>
<dbReference type="InterPro" id="IPR036144">
    <property type="entry name" value="RibA-like_sf"/>
</dbReference>
<evidence type="ECO:0000256" key="6">
    <source>
        <dbReference type="ARBA" id="ARBA00005520"/>
    </source>
</evidence>
<dbReference type="GO" id="GO:0008686">
    <property type="term" value="F:3,4-dihydroxy-2-butanone-4-phosphate synthase activity"/>
    <property type="evidence" value="ECO:0007669"/>
    <property type="project" value="UniProtKB-UniRule"/>
</dbReference>
<dbReference type="CDD" id="cd00641">
    <property type="entry name" value="GTP_cyclohydro2"/>
    <property type="match status" value="1"/>
</dbReference>
<feature type="active site" description="Nucleophile; for GTP cyclohydrolase activity" evidence="20">
    <location>
        <position position="338"/>
    </location>
</feature>
<dbReference type="NCBIfam" id="NF006803">
    <property type="entry name" value="PRK09311.1"/>
    <property type="match status" value="1"/>
</dbReference>
<comment type="similarity">
    <text evidence="7 20">In the C-terminal section; belongs to the GTP cyclohydrolase II family.</text>
</comment>
<feature type="binding site" evidence="20">
    <location>
        <position position="34"/>
    </location>
    <ligand>
        <name>Mg(2+)</name>
        <dbReference type="ChEBI" id="CHEBI:18420"/>
        <label>2</label>
    </ligand>
</feature>
<evidence type="ECO:0000256" key="19">
    <source>
        <dbReference type="ARBA" id="ARBA00049295"/>
    </source>
</evidence>
<feature type="binding site" evidence="20">
    <location>
        <begin position="259"/>
        <end position="263"/>
    </location>
    <ligand>
        <name>GTP</name>
        <dbReference type="ChEBI" id="CHEBI:37565"/>
    </ligand>
</feature>
<feature type="binding site" evidence="20">
    <location>
        <position position="150"/>
    </location>
    <ligand>
        <name>Mg(2+)</name>
        <dbReference type="ChEBI" id="CHEBI:18420"/>
        <label>2</label>
    </ligand>
</feature>
<keyword evidence="14 20" id="KW-0342">GTP-binding</keyword>
<evidence type="ECO:0000256" key="7">
    <source>
        <dbReference type="ARBA" id="ARBA00008976"/>
    </source>
</evidence>
<dbReference type="NCBIfam" id="NF001591">
    <property type="entry name" value="PRK00393.1"/>
    <property type="match status" value="1"/>
</dbReference>
<dbReference type="GO" id="GO:0003935">
    <property type="term" value="F:GTP cyclohydrolase II activity"/>
    <property type="evidence" value="ECO:0007669"/>
    <property type="project" value="UniProtKB-UniRule"/>
</dbReference>
<dbReference type="Pfam" id="PF00925">
    <property type="entry name" value="GTP_cyclohydro2"/>
    <property type="match status" value="1"/>
</dbReference>
<feature type="binding site" evidence="20">
    <location>
        <position position="280"/>
    </location>
    <ligand>
        <name>GTP</name>
        <dbReference type="ChEBI" id="CHEBI:37565"/>
    </ligand>
</feature>
<keyword evidence="16 20" id="KW-0456">Lyase</keyword>
<feature type="binding site" evidence="20">
    <location>
        <begin position="33"/>
        <end position="34"/>
    </location>
    <ligand>
        <name>D-ribulose 5-phosphate</name>
        <dbReference type="ChEBI" id="CHEBI:58121"/>
    </ligand>
</feature>
<evidence type="ECO:0000313" key="22">
    <source>
        <dbReference type="EMBL" id="NIK74883.1"/>
    </source>
</evidence>
<evidence type="ECO:0000256" key="11">
    <source>
        <dbReference type="ARBA" id="ARBA00022801"/>
    </source>
</evidence>
<reference evidence="22 23" key="1">
    <citation type="submission" date="2020-03" db="EMBL/GenBank/DDBJ databases">
        <title>Genomic Encyclopedia of Type Strains, Phase IV (KMG-IV): sequencing the most valuable type-strain genomes for metagenomic binning, comparative biology and taxonomic classification.</title>
        <authorList>
            <person name="Goeker M."/>
        </authorList>
    </citation>
    <scope>NUCLEOTIDE SEQUENCE [LARGE SCALE GENOMIC DNA]</scope>
    <source>
        <strain evidence="22 23">DSM 5718</strain>
    </source>
</reference>
<proteinExistence type="inferred from homology"/>
<feature type="site" description="Essential for DHBP synthase activity" evidence="20">
    <location>
        <position position="133"/>
    </location>
</feature>
<keyword evidence="9 20" id="KW-0479">Metal-binding</keyword>
<name>A0A846MTI2_9BACT</name>
<evidence type="ECO:0000256" key="14">
    <source>
        <dbReference type="ARBA" id="ARBA00023134"/>
    </source>
</evidence>
<dbReference type="SUPFAM" id="SSF55821">
    <property type="entry name" value="YrdC/RibB"/>
    <property type="match status" value="1"/>
</dbReference>
<comment type="cofactor">
    <cofactor evidence="2">
        <name>Mn(2+)</name>
        <dbReference type="ChEBI" id="CHEBI:29035"/>
    </cofactor>
</comment>
<comment type="caution">
    <text evidence="22">The sequence shown here is derived from an EMBL/GenBank/DDBJ whole genome shotgun (WGS) entry which is preliminary data.</text>
</comment>
<dbReference type="Gene3D" id="3.90.870.10">
    <property type="entry name" value="DHBP synthase"/>
    <property type="match status" value="1"/>
</dbReference>
<organism evidence="22 23">
    <name type="scientific">Thermonema lapsum</name>
    <dbReference type="NCBI Taxonomy" id="28195"/>
    <lineage>
        <taxon>Bacteria</taxon>
        <taxon>Pseudomonadati</taxon>
        <taxon>Bacteroidota</taxon>
        <taxon>Cytophagia</taxon>
        <taxon>Cytophagales</taxon>
        <taxon>Thermonemataceae</taxon>
        <taxon>Thermonema</taxon>
    </lineage>
</organism>
<dbReference type="GO" id="GO:0008270">
    <property type="term" value="F:zinc ion binding"/>
    <property type="evidence" value="ECO:0007669"/>
    <property type="project" value="UniProtKB-UniRule"/>
</dbReference>
<keyword evidence="8 20" id="KW-0686">Riboflavin biosynthesis</keyword>
<evidence type="ECO:0000256" key="1">
    <source>
        <dbReference type="ARBA" id="ARBA00000141"/>
    </source>
</evidence>
<comment type="cofactor">
    <cofactor evidence="20">
        <name>Zn(2+)</name>
        <dbReference type="ChEBI" id="CHEBI:29105"/>
    </cofactor>
    <text evidence="20">Binds 1 zinc ion per subunit.</text>
</comment>
<comment type="catalytic activity">
    <reaction evidence="19 20">
        <text>GTP + 4 H2O = 2,5-diamino-6-hydroxy-4-(5-phosphoribosylamino)-pyrimidine + formate + 2 phosphate + 3 H(+)</text>
        <dbReference type="Rhea" id="RHEA:23704"/>
        <dbReference type="ChEBI" id="CHEBI:15377"/>
        <dbReference type="ChEBI" id="CHEBI:15378"/>
        <dbReference type="ChEBI" id="CHEBI:15740"/>
        <dbReference type="ChEBI" id="CHEBI:37565"/>
        <dbReference type="ChEBI" id="CHEBI:43474"/>
        <dbReference type="ChEBI" id="CHEBI:58614"/>
        <dbReference type="EC" id="3.5.4.25"/>
    </reaction>
</comment>
<evidence type="ECO:0000256" key="9">
    <source>
        <dbReference type="ARBA" id="ARBA00022723"/>
    </source>
</evidence>
<feature type="region of interest" description="GTP cyclohydrolase II" evidence="20">
    <location>
        <begin position="209"/>
        <end position="412"/>
    </location>
</feature>
<feature type="site" description="Essential for DHBP synthase activity" evidence="20">
    <location>
        <position position="171"/>
    </location>
</feature>
<evidence type="ECO:0000256" key="17">
    <source>
        <dbReference type="ARBA" id="ARBA00023268"/>
    </source>
</evidence>
<feature type="binding site" evidence="20">
    <location>
        <begin position="147"/>
        <end position="151"/>
    </location>
    <ligand>
        <name>D-ribulose 5-phosphate</name>
        <dbReference type="ChEBI" id="CHEBI:58121"/>
    </ligand>
</feature>
<sequence length="412" mass="45749">MEQAENIRLDSIEEAIEAIARGEIVIVVDDEDRENEGDFICAAEKVTPEMVNFMIKEGRGVLCVALTEERCKELNLDLMVGKSTAPNQTAFTVTVDLLGYGCTTGVSAYDRAMTIRALADPKMKAEDFGRPGHINPLKARDGGVLRRAGHTEAAVDLARLAGLRPAGVLIEVMNDDGSMARLPDLRKIADKFGMKLVSIQDLIAYRLQKDSLIKREIGVELPTQWGNFDLIAYRQVDTGDLHLALIKGRWEADEPVLVRVHSSCITGDIFGSCRCDCGPQLHRAMEMVEKEGKGVILYMNQEGRGIGLLNKLKAYKLQEQGLDTVEANEYLGFKPDQRDYGVGAQILRDLGVHKIRLISNNPKKRAGLMGYGLEIVERVPIEIAPNPHNEKYLQTKRDKLGHEILSEENKTL</sequence>
<keyword evidence="10 20" id="KW-0547">Nucleotide-binding</keyword>
<dbReference type="HAMAP" id="MF_01283">
    <property type="entry name" value="RibBA"/>
    <property type="match status" value="1"/>
</dbReference>
<feature type="region of interest" description="DHBP synthase" evidence="20">
    <location>
        <begin position="1"/>
        <end position="208"/>
    </location>
</feature>
<dbReference type="PANTHER" id="PTHR21327">
    <property type="entry name" value="GTP CYCLOHYDROLASE II-RELATED"/>
    <property type="match status" value="1"/>
</dbReference>
<comment type="function">
    <text evidence="18 20">Catalyzes the conversion of GTP to 2,5-diamino-6-ribosylamino-4(3H)-pyrimidinone 5'-phosphate (DARP), formate and pyrophosphate.</text>
</comment>
<evidence type="ECO:0000256" key="12">
    <source>
        <dbReference type="ARBA" id="ARBA00022833"/>
    </source>
</evidence>
<comment type="pathway">
    <text evidence="5 20">Cofactor biosynthesis; riboflavin biosynthesis; 2-hydroxy-3-oxobutyl phosphate from D-ribulose 5-phosphate: step 1/1.</text>
</comment>
<comment type="cofactor">
    <cofactor evidence="20">
        <name>Mg(2+)</name>
        <dbReference type="ChEBI" id="CHEBI:18420"/>
    </cofactor>
    <cofactor evidence="20">
        <name>Mn(2+)</name>
        <dbReference type="ChEBI" id="CHEBI:29035"/>
    </cofactor>
    <text evidence="20">Binds 2 divalent metal cations per subunit. Magnesium or manganese.</text>
</comment>
<dbReference type="HAMAP" id="MF_00180">
    <property type="entry name" value="RibB"/>
    <property type="match status" value="1"/>
</dbReference>
<dbReference type="EMBL" id="JAASRN010000009">
    <property type="protein sequence ID" value="NIK74883.1"/>
    <property type="molecule type" value="Genomic_DNA"/>
</dbReference>
<dbReference type="GO" id="GO:0009231">
    <property type="term" value="P:riboflavin biosynthetic process"/>
    <property type="evidence" value="ECO:0007669"/>
    <property type="project" value="UniProtKB-UniRule"/>
</dbReference>
<feature type="binding site" evidence="20">
    <location>
        <position position="275"/>
    </location>
    <ligand>
        <name>Zn(2+)</name>
        <dbReference type="ChEBI" id="CHEBI:29105"/>
        <note>catalytic</note>
    </ligand>
</feature>
<evidence type="ECO:0000256" key="2">
    <source>
        <dbReference type="ARBA" id="ARBA00001936"/>
    </source>
</evidence>
<keyword evidence="15 20" id="KW-0464">Manganese</keyword>
<feature type="binding site" evidence="20">
    <location>
        <position position="34"/>
    </location>
    <ligand>
        <name>Mg(2+)</name>
        <dbReference type="ChEBI" id="CHEBI:18420"/>
        <label>1</label>
    </ligand>
</feature>
<dbReference type="InterPro" id="IPR000926">
    <property type="entry name" value="RibA"/>
</dbReference>
<evidence type="ECO:0000256" key="8">
    <source>
        <dbReference type="ARBA" id="ARBA00022619"/>
    </source>
</evidence>
<evidence type="ECO:0000256" key="15">
    <source>
        <dbReference type="ARBA" id="ARBA00023211"/>
    </source>
</evidence>
<dbReference type="PANTHER" id="PTHR21327:SF18">
    <property type="entry name" value="3,4-DIHYDROXY-2-BUTANONE 4-PHOSPHATE SYNTHASE"/>
    <property type="match status" value="1"/>
</dbReference>
<comment type="similarity">
    <text evidence="6 20">In the N-terminal section; belongs to the DHBP synthase family.</text>
</comment>
<feature type="domain" description="GTP cyclohydrolase II" evidence="21">
    <location>
        <begin position="218"/>
        <end position="380"/>
    </location>
</feature>
<feature type="binding site" evidence="20">
    <location>
        <position position="264"/>
    </location>
    <ligand>
        <name>Zn(2+)</name>
        <dbReference type="ChEBI" id="CHEBI:29105"/>
        <note>catalytic</note>
    </ligand>
</feature>
<evidence type="ECO:0000259" key="21">
    <source>
        <dbReference type="Pfam" id="PF00925"/>
    </source>
</evidence>
<evidence type="ECO:0000256" key="20">
    <source>
        <dbReference type="HAMAP-Rule" id="MF_01283"/>
    </source>
</evidence>
<dbReference type="SUPFAM" id="SSF142695">
    <property type="entry name" value="RibA-like"/>
    <property type="match status" value="1"/>
</dbReference>
<dbReference type="FunFam" id="3.90.870.10:FF:000001">
    <property type="entry name" value="Riboflavin biosynthesis protein RibBA"/>
    <property type="match status" value="1"/>
</dbReference>
<dbReference type="HAMAP" id="MF_00179">
    <property type="entry name" value="RibA"/>
    <property type="match status" value="1"/>
</dbReference>
<comment type="catalytic activity">
    <reaction evidence="1 20">
        <text>D-ribulose 5-phosphate = (2S)-2-hydroxy-3-oxobutyl phosphate + formate + H(+)</text>
        <dbReference type="Rhea" id="RHEA:18457"/>
        <dbReference type="ChEBI" id="CHEBI:15378"/>
        <dbReference type="ChEBI" id="CHEBI:15740"/>
        <dbReference type="ChEBI" id="CHEBI:58121"/>
        <dbReference type="ChEBI" id="CHEBI:58830"/>
        <dbReference type="EC" id="4.1.99.12"/>
    </reaction>
</comment>
<feature type="active site" description="Proton acceptor; for GTP cyclohydrolase activity" evidence="20">
    <location>
        <position position="336"/>
    </location>
</feature>
<gene>
    <name evidence="20" type="primary">ribBA</name>
    <name evidence="22" type="ORF">FHS56_002417</name>
</gene>
<keyword evidence="11 20" id="KW-0378">Hydrolase</keyword>
<dbReference type="UniPathway" id="UPA00275">
    <property type="reaction ID" value="UER00399"/>
</dbReference>
<dbReference type="FunFam" id="3.40.50.10990:FF:000001">
    <property type="entry name" value="Riboflavin biosynthesis protein RibBA"/>
    <property type="match status" value="1"/>
</dbReference>
<evidence type="ECO:0000256" key="16">
    <source>
        <dbReference type="ARBA" id="ARBA00023239"/>
    </source>
</evidence>
<dbReference type="Proteomes" id="UP000537126">
    <property type="component" value="Unassembled WGS sequence"/>
</dbReference>
<dbReference type="RefSeq" id="WP_166921094.1">
    <property type="nucleotide sequence ID" value="NZ_JAASRN010000009.1"/>
</dbReference>
<dbReference type="InterPro" id="IPR017945">
    <property type="entry name" value="DHBP_synth_RibB-like_a/b_dom"/>
</dbReference>
<evidence type="ECO:0000256" key="5">
    <source>
        <dbReference type="ARBA" id="ARBA00004904"/>
    </source>
</evidence>
<evidence type="ECO:0000256" key="3">
    <source>
        <dbReference type="ARBA" id="ARBA00002284"/>
    </source>
</evidence>
<dbReference type="Gene3D" id="3.40.50.10990">
    <property type="entry name" value="GTP cyclohydrolase II"/>
    <property type="match status" value="1"/>
</dbReference>
<dbReference type="GO" id="GO:0005525">
    <property type="term" value="F:GTP binding"/>
    <property type="evidence" value="ECO:0007669"/>
    <property type="project" value="UniProtKB-KW"/>
</dbReference>
<dbReference type="NCBIfam" id="TIGR00506">
    <property type="entry name" value="ribB"/>
    <property type="match status" value="1"/>
</dbReference>
<protein>
    <recommendedName>
        <fullName evidence="20">Riboflavin biosynthesis protein RibBA</fullName>
    </recommendedName>
    <domain>
        <recommendedName>
            <fullName evidence="20">3,4-dihydroxy-2-butanone 4-phosphate synthase</fullName>
            <shortName evidence="20">DHBP synthase</shortName>
            <ecNumber evidence="20">4.1.99.12</ecNumber>
        </recommendedName>
    </domain>
    <domain>
        <recommendedName>
            <fullName evidence="20">GTP cyclohydrolase-2</fullName>
            <ecNumber evidence="20">3.5.4.25</ecNumber>
        </recommendedName>
        <alternativeName>
            <fullName evidence="20">GTP cyclohydrolase II</fullName>
        </alternativeName>
    </domain>
</protein>
<evidence type="ECO:0000256" key="10">
    <source>
        <dbReference type="ARBA" id="ARBA00022741"/>
    </source>
</evidence>
<evidence type="ECO:0000256" key="13">
    <source>
        <dbReference type="ARBA" id="ARBA00022842"/>
    </source>
</evidence>
<evidence type="ECO:0000256" key="18">
    <source>
        <dbReference type="ARBA" id="ARBA00043932"/>
    </source>
</evidence>
<feature type="binding site" evidence="20">
    <location>
        <begin position="302"/>
        <end position="304"/>
    </location>
    <ligand>
        <name>GTP</name>
        <dbReference type="ChEBI" id="CHEBI:37565"/>
    </ligand>
</feature>
<feature type="binding site" evidence="20">
    <location>
        <position position="171"/>
    </location>
    <ligand>
        <name>D-ribulose 5-phosphate</name>
        <dbReference type="ChEBI" id="CHEBI:58121"/>
    </ligand>
</feature>
<feature type="binding site" evidence="20">
    <location>
        <position position="359"/>
    </location>
    <ligand>
        <name>GTP</name>
        <dbReference type="ChEBI" id="CHEBI:37565"/>
    </ligand>
</feature>
<dbReference type="EC" id="4.1.99.12" evidence="20"/>
<evidence type="ECO:0000256" key="4">
    <source>
        <dbReference type="ARBA" id="ARBA00004853"/>
    </source>
</evidence>
<keyword evidence="17 20" id="KW-0511">Multifunctional enzyme</keyword>
<accession>A0A846MTI2</accession>
<keyword evidence="13 20" id="KW-0460">Magnesium</keyword>
<dbReference type="InterPro" id="IPR032677">
    <property type="entry name" value="GTP_cyclohydro_II"/>
</dbReference>
<dbReference type="GO" id="GO:0000287">
    <property type="term" value="F:magnesium ion binding"/>
    <property type="evidence" value="ECO:0007669"/>
    <property type="project" value="UniProtKB-UniRule"/>
</dbReference>
<dbReference type="PIRSF" id="PIRSF001259">
    <property type="entry name" value="RibA"/>
    <property type="match status" value="1"/>
</dbReference>
<feature type="binding site" evidence="20">
    <location>
        <position position="38"/>
    </location>
    <ligand>
        <name>D-ribulose 5-phosphate</name>
        <dbReference type="ChEBI" id="CHEBI:58121"/>
    </ligand>
</feature>
<feature type="binding site" evidence="20">
    <location>
        <position position="364"/>
    </location>
    <ligand>
        <name>GTP</name>
        <dbReference type="ChEBI" id="CHEBI:37565"/>
    </ligand>
</feature>
<feature type="binding site" evidence="20">
    <location>
        <position position="324"/>
    </location>
    <ligand>
        <name>GTP</name>
        <dbReference type="ChEBI" id="CHEBI:37565"/>
    </ligand>
</feature>
<evidence type="ECO:0000313" key="23">
    <source>
        <dbReference type="Proteomes" id="UP000537126"/>
    </source>
</evidence>
<feature type="binding site" evidence="20">
    <location>
        <position position="277"/>
    </location>
    <ligand>
        <name>Zn(2+)</name>
        <dbReference type="ChEBI" id="CHEBI:29105"/>
        <note>catalytic</note>
    </ligand>
</feature>
<keyword evidence="23" id="KW-1185">Reference proteome</keyword>
<dbReference type="EC" id="3.5.4.25" evidence="20"/>
<comment type="function">
    <text evidence="3 20">Catalyzes the conversion of D-ribulose 5-phosphate to formate and 3,4-dihydroxy-2-butanone 4-phosphate.</text>
</comment>